<evidence type="ECO:0000256" key="2">
    <source>
        <dbReference type="ARBA" id="ARBA00009347"/>
    </source>
</evidence>
<dbReference type="FunFam" id="1.20.140.10:FF:000001">
    <property type="entry name" value="Acyl-CoA dehydrogenase"/>
    <property type="match status" value="1"/>
</dbReference>
<dbReference type="Gene3D" id="1.10.540.10">
    <property type="entry name" value="Acyl-CoA dehydrogenase/oxidase, N-terminal domain"/>
    <property type="match status" value="1"/>
</dbReference>
<dbReference type="FunFam" id="2.40.110.10:FF:000002">
    <property type="entry name" value="Acyl-CoA dehydrogenase fadE12"/>
    <property type="match status" value="1"/>
</dbReference>
<dbReference type="InterPro" id="IPR013786">
    <property type="entry name" value="AcylCoA_DH/ox_N"/>
</dbReference>
<dbReference type="InterPro" id="IPR009100">
    <property type="entry name" value="AcylCoA_DH/oxidase_NM_dom_sf"/>
</dbReference>
<evidence type="ECO:0000256" key="4">
    <source>
        <dbReference type="ARBA" id="ARBA00022827"/>
    </source>
</evidence>
<evidence type="ECO:0000259" key="8">
    <source>
        <dbReference type="Pfam" id="PF00441"/>
    </source>
</evidence>
<organism evidence="11">
    <name type="scientific">uncultured Mycobacterium sp</name>
    <dbReference type="NCBI Taxonomy" id="171292"/>
    <lineage>
        <taxon>Bacteria</taxon>
        <taxon>Bacillati</taxon>
        <taxon>Actinomycetota</taxon>
        <taxon>Actinomycetes</taxon>
        <taxon>Mycobacteriales</taxon>
        <taxon>Mycobacteriaceae</taxon>
        <taxon>Mycobacterium</taxon>
        <taxon>environmental samples</taxon>
    </lineage>
</organism>
<gene>
    <name evidence="11" type="ORF">MHPYR_130050</name>
</gene>
<dbReference type="SUPFAM" id="SSF56645">
    <property type="entry name" value="Acyl-CoA dehydrogenase NM domain-like"/>
    <property type="match status" value="1"/>
</dbReference>
<dbReference type="GO" id="GO:0050660">
    <property type="term" value="F:flavin adenine dinucleotide binding"/>
    <property type="evidence" value="ECO:0007669"/>
    <property type="project" value="InterPro"/>
</dbReference>
<evidence type="ECO:0000259" key="10">
    <source>
        <dbReference type="Pfam" id="PF02771"/>
    </source>
</evidence>
<dbReference type="EC" id="1.3.8.1" evidence="11"/>
<dbReference type="Pfam" id="PF00441">
    <property type="entry name" value="Acyl-CoA_dh_1"/>
    <property type="match status" value="1"/>
</dbReference>
<feature type="domain" description="Acyl-CoA oxidase/dehydrogenase middle" evidence="9">
    <location>
        <begin position="139"/>
        <end position="235"/>
    </location>
</feature>
<feature type="domain" description="Acyl-CoA dehydrogenase/oxidase N-terminal" evidence="10">
    <location>
        <begin position="24"/>
        <end position="135"/>
    </location>
</feature>
<dbReference type="GO" id="GO:0016937">
    <property type="term" value="F:short-chain fatty acyl-CoA dehydrogenase activity"/>
    <property type="evidence" value="ECO:0007669"/>
    <property type="project" value="UniProtKB-EC"/>
</dbReference>
<comment type="cofactor">
    <cofactor evidence="1 7">
        <name>FAD</name>
        <dbReference type="ChEBI" id="CHEBI:57692"/>
    </cofactor>
</comment>
<dbReference type="InterPro" id="IPR009075">
    <property type="entry name" value="AcylCo_DH/oxidase_C"/>
</dbReference>
<dbReference type="InterPro" id="IPR046373">
    <property type="entry name" value="Acyl-CoA_Oxase/DH_mid-dom_sf"/>
</dbReference>
<evidence type="ECO:0000256" key="1">
    <source>
        <dbReference type="ARBA" id="ARBA00001974"/>
    </source>
</evidence>
<dbReference type="AlphaFoldDB" id="A0A1Y5P3X3"/>
<name>A0A1Y5P3X3_9MYCO</name>
<dbReference type="Gene3D" id="1.20.140.10">
    <property type="entry name" value="Butyryl-CoA Dehydrogenase, subunit A, domain 3"/>
    <property type="match status" value="1"/>
</dbReference>
<reference evidence="11" key="1">
    <citation type="submission" date="2016-03" db="EMBL/GenBank/DDBJ databases">
        <authorList>
            <person name="Ploux O."/>
        </authorList>
    </citation>
    <scope>NUCLEOTIDE SEQUENCE</scope>
    <source>
        <strain evidence="11">UC10</strain>
    </source>
</reference>
<dbReference type="EMBL" id="FLQS01000005">
    <property type="protein sequence ID" value="SBS72220.1"/>
    <property type="molecule type" value="Genomic_DNA"/>
</dbReference>
<accession>A0A1Y5P3X3</accession>
<keyword evidence="4 7" id="KW-0274">FAD</keyword>
<evidence type="ECO:0000256" key="6">
    <source>
        <dbReference type="ARBA" id="ARBA00052546"/>
    </source>
</evidence>
<evidence type="ECO:0000259" key="9">
    <source>
        <dbReference type="Pfam" id="PF02770"/>
    </source>
</evidence>
<dbReference type="PANTHER" id="PTHR43884">
    <property type="entry name" value="ACYL-COA DEHYDROGENASE"/>
    <property type="match status" value="1"/>
</dbReference>
<dbReference type="Pfam" id="PF02771">
    <property type="entry name" value="Acyl-CoA_dh_N"/>
    <property type="match status" value="1"/>
</dbReference>
<dbReference type="Pfam" id="PF02770">
    <property type="entry name" value="Acyl-CoA_dh_M"/>
    <property type="match status" value="1"/>
</dbReference>
<proteinExistence type="inferred from homology"/>
<dbReference type="InterPro" id="IPR037069">
    <property type="entry name" value="AcylCoA_DH/ox_N_sf"/>
</dbReference>
<keyword evidence="3 7" id="KW-0285">Flavoprotein</keyword>
<dbReference type="InterPro" id="IPR036250">
    <property type="entry name" value="AcylCo_DH-like_C"/>
</dbReference>
<keyword evidence="5 7" id="KW-0560">Oxidoreductase</keyword>
<sequence>MIAGASAPDPRSLMTGPMSDVSDDDFREILAQTRHFVRAAVVPREAEILAEDKVPDDLRDQAKKMGLFGYAIPQEWGGLGLNIAHDVELAMELGYTSLALRSMFGTNNGIAGQVLVGFGTEEQKARWLEPIASGEVVASFALTEPGAGSNPSGLKTKAVRDGDSWVINGRKQYITNAPVANLFIVFARTRPADANGAGIAVFLVPADTAGVEIGVKDAKMGQEGAWTSDVNFTDVRVGDDTLIGGSEDIGYRAAMTSLARGRIHIAALAVGSAQRALDESVAYAATATQGGTPIGNFQLVQAMLADQQTGVMAGRALVRDAARKWVDDEDRRIAPSVAKLFCTEMAGNVADLAVQVHGGAGYMRGVPVERIYREVRLLRLYEGTSEIQRLIIGGGLVKEAQRKA</sequence>
<dbReference type="Gene3D" id="2.40.110.10">
    <property type="entry name" value="Butyryl-CoA Dehydrogenase, subunit A, domain 2"/>
    <property type="match status" value="1"/>
</dbReference>
<dbReference type="PANTHER" id="PTHR43884:SF12">
    <property type="entry name" value="ISOVALERYL-COA DEHYDROGENASE, MITOCHONDRIAL-RELATED"/>
    <property type="match status" value="1"/>
</dbReference>
<comment type="catalytic activity">
    <reaction evidence="6">
        <text>a 2,3-saturated acyl-CoA + A = a 2,3-dehydroacyl-CoA + AH2</text>
        <dbReference type="Rhea" id="RHEA:48608"/>
        <dbReference type="ChEBI" id="CHEBI:13193"/>
        <dbReference type="ChEBI" id="CHEBI:17499"/>
        <dbReference type="ChEBI" id="CHEBI:60015"/>
        <dbReference type="ChEBI" id="CHEBI:65111"/>
    </reaction>
</comment>
<feature type="domain" description="Acyl-CoA dehydrogenase/oxidase C-terminal" evidence="8">
    <location>
        <begin position="250"/>
        <end position="394"/>
    </location>
</feature>
<evidence type="ECO:0000313" key="11">
    <source>
        <dbReference type="EMBL" id="SBS72220.1"/>
    </source>
</evidence>
<protein>
    <submittedName>
        <fullName evidence="11">Butyryl-CoA dehydrogenase</fullName>
        <ecNumber evidence="11">1.3.8.1</ecNumber>
    </submittedName>
</protein>
<dbReference type="SUPFAM" id="SSF47203">
    <property type="entry name" value="Acyl-CoA dehydrogenase C-terminal domain-like"/>
    <property type="match status" value="1"/>
</dbReference>
<comment type="similarity">
    <text evidence="2 7">Belongs to the acyl-CoA dehydrogenase family.</text>
</comment>
<evidence type="ECO:0000256" key="5">
    <source>
        <dbReference type="ARBA" id="ARBA00023002"/>
    </source>
</evidence>
<dbReference type="InterPro" id="IPR006091">
    <property type="entry name" value="Acyl-CoA_Oxase/DH_mid-dom"/>
</dbReference>
<evidence type="ECO:0000256" key="7">
    <source>
        <dbReference type="RuleBase" id="RU362125"/>
    </source>
</evidence>
<evidence type="ECO:0000256" key="3">
    <source>
        <dbReference type="ARBA" id="ARBA00022630"/>
    </source>
</evidence>